<feature type="compositionally biased region" description="Low complexity" evidence="6">
    <location>
        <begin position="312"/>
        <end position="321"/>
    </location>
</feature>
<dbReference type="InterPro" id="IPR006600">
    <property type="entry name" value="HTH_CenpB_DNA-bd_dom"/>
</dbReference>
<dbReference type="GO" id="GO:0031966">
    <property type="term" value="C:mitochondrial membrane"/>
    <property type="evidence" value="ECO:0007669"/>
    <property type="project" value="UniProtKB-SubCell"/>
</dbReference>
<evidence type="ECO:0000313" key="9">
    <source>
        <dbReference type="Proteomes" id="UP000253664"/>
    </source>
</evidence>
<dbReference type="EMBL" id="LKCN02000001">
    <property type="protein sequence ID" value="RCI16894.1"/>
    <property type="molecule type" value="Genomic_DNA"/>
</dbReference>
<dbReference type="PANTHER" id="PTHR28074:SF1">
    <property type="entry name" value="ATP SYNTHASE SUBUNIT K, MITOCHONDRIAL"/>
    <property type="match status" value="1"/>
</dbReference>
<feature type="coiled-coil region" evidence="5">
    <location>
        <begin position="370"/>
        <end position="404"/>
    </location>
</feature>
<evidence type="ECO:0000313" key="8">
    <source>
        <dbReference type="EMBL" id="RCI16894.1"/>
    </source>
</evidence>
<organism evidence="8 9">
    <name type="scientific">Ophiocordyceps polyrhachis-furcata BCC 54312</name>
    <dbReference type="NCBI Taxonomy" id="1330021"/>
    <lineage>
        <taxon>Eukaryota</taxon>
        <taxon>Fungi</taxon>
        <taxon>Dikarya</taxon>
        <taxon>Ascomycota</taxon>
        <taxon>Pezizomycotina</taxon>
        <taxon>Sordariomycetes</taxon>
        <taxon>Hypocreomycetidae</taxon>
        <taxon>Hypocreales</taxon>
        <taxon>Ophiocordycipitaceae</taxon>
        <taxon>Ophiocordyceps</taxon>
    </lineage>
</organism>
<dbReference type="InterPro" id="IPR041188">
    <property type="entry name" value="HTH_ABP1_N"/>
</dbReference>
<comment type="caution">
    <text evidence="8">The sequence shown here is derived from an EMBL/GenBank/DDBJ whole genome shotgun (WGS) entry which is preliminary data.</text>
</comment>
<evidence type="ECO:0000256" key="3">
    <source>
        <dbReference type="ARBA" id="ARBA00023128"/>
    </source>
</evidence>
<dbReference type="STRING" id="1330021.A0A367LR17"/>
<dbReference type="SUPFAM" id="SSF46689">
    <property type="entry name" value="Homeodomain-like"/>
    <property type="match status" value="2"/>
</dbReference>
<dbReference type="OrthoDB" id="125347at2759"/>
<gene>
    <name evidence="8" type="ORF">L249_2881</name>
</gene>
<dbReference type="PROSITE" id="PS51253">
    <property type="entry name" value="HTH_CENPB"/>
    <property type="match status" value="1"/>
</dbReference>
<evidence type="ECO:0000256" key="6">
    <source>
        <dbReference type="SAM" id="MobiDB-lite"/>
    </source>
</evidence>
<keyword evidence="5" id="KW-0175">Coiled coil</keyword>
<feature type="domain" description="HTH CENPB-type" evidence="7">
    <location>
        <begin position="168"/>
        <end position="243"/>
    </location>
</feature>
<evidence type="ECO:0000256" key="1">
    <source>
        <dbReference type="ARBA" id="ARBA00004325"/>
    </source>
</evidence>
<accession>A0A367LR17</accession>
<dbReference type="InterPro" id="IPR021278">
    <property type="entry name" value="ATP19"/>
</dbReference>
<dbReference type="InterPro" id="IPR009057">
    <property type="entry name" value="Homeodomain-like_sf"/>
</dbReference>
<proteinExistence type="predicted"/>
<feature type="region of interest" description="Disordered" evidence="6">
    <location>
        <begin position="310"/>
        <end position="365"/>
    </location>
</feature>
<evidence type="ECO:0000256" key="5">
    <source>
        <dbReference type="SAM" id="Coils"/>
    </source>
</evidence>
<reference evidence="8 9" key="1">
    <citation type="journal article" date="2015" name="BMC Genomics">
        <title>Insights from the genome of Ophiocordyceps polyrhachis-furcata to pathogenicity and host specificity in insect fungi.</title>
        <authorList>
            <person name="Wichadakul D."/>
            <person name="Kobmoo N."/>
            <person name="Ingsriswang S."/>
            <person name="Tangphatsornruang S."/>
            <person name="Chantasingh D."/>
            <person name="Luangsa-ard J.J."/>
            <person name="Eurwilaichitr L."/>
        </authorList>
    </citation>
    <scope>NUCLEOTIDE SEQUENCE [LARGE SCALE GENOMIC DNA]</scope>
    <source>
        <strain evidence="8 9">BCC 54312</strain>
    </source>
</reference>
<keyword evidence="9" id="KW-1185">Reference proteome</keyword>
<evidence type="ECO:0000256" key="2">
    <source>
        <dbReference type="ARBA" id="ARBA00023125"/>
    </source>
</evidence>
<sequence length="481" mass="53569">MAGLSYYTIAGRQVGSHHIAMAWLGTLFGGVWYATSGPKKTSATATPPIQASSSDEADFIKKFMEEQEKQEKNGMADVTDPGLVAVAASDLGQDAGAVPASGKERHSLTLDQRRALRRWANSQATRPSHKTCIEWFLAQYGQQISQSTVSHSLSPKYSRLDGDKPQLSGSRLRFGNWPDVEKLVLLWFQQVQASGRQPTNEELGDKAKSIFNQLPRYRDENPPEFSPGWIHRFKKRYGLLVRRQRRHGDNDMNPADDIDYLADCVPRVMVVQADTSPAAIREHVMRLVGVEASLNICALVRDEVLRREAATQQQQQQQQQQHCPPSVAHLAPPSDAASPPPPPPPPLPPPDQQQQQQQQQPSMYADDDPEVVLQNALRQLQQEEQAAEEQAAAVREERERQERADMHAAAIMATPAARASSDPRYTTPAPEMGTELTLTPIHSEGPVAPHDRPLRCPFCVNQRMLRTIREAVEHMSTHVVV</sequence>
<dbReference type="Pfam" id="PF03221">
    <property type="entry name" value="HTH_Tnp_Tc5"/>
    <property type="match status" value="1"/>
</dbReference>
<dbReference type="Proteomes" id="UP000253664">
    <property type="component" value="Unassembled WGS sequence"/>
</dbReference>
<dbReference type="Gene3D" id="1.10.10.60">
    <property type="entry name" value="Homeodomain-like"/>
    <property type="match status" value="2"/>
</dbReference>
<evidence type="ECO:0000256" key="4">
    <source>
        <dbReference type="ARBA" id="ARBA00023136"/>
    </source>
</evidence>
<dbReference type="Pfam" id="PF11022">
    <property type="entry name" value="ATP19"/>
    <property type="match status" value="1"/>
</dbReference>
<feature type="compositionally biased region" description="Low complexity" evidence="6">
    <location>
        <begin position="352"/>
        <end position="362"/>
    </location>
</feature>
<dbReference type="AlphaFoldDB" id="A0A367LR17"/>
<dbReference type="SMART" id="SM00674">
    <property type="entry name" value="CENPB"/>
    <property type="match status" value="1"/>
</dbReference>
<dbReference type="GO" id="GO:0015986">
    <property type="term" value="P:proton motive force-driven ATP synthesis"/>
    <property type="evidence" value="ECO:0007669"/>
    <property type="project" value="TreeGrafter"/>
</dbReference>
<feature type="compositionally biased region" description="Pro residues" evidence="6">
    <location>
        <begin position="338"/>
        <end position="351"/>
    </location>
</feature>
<comment type="subcellular location">
    <subcellularLocation>
        <location evidence="1">Mitochondrion membrane</location>
    </subcellularLocation>
</comment>
<keyword evidence="2" id="KW-0238">DNA-binding</keyword>
<dbReference type="Pfam" id="PF18107">
    <property type="entry name" value="HTH_ABP1_N"/>
    <property type="match status" value="1"/>
</dbReference>
<keyword evidence="4" id="KW-0472">Membrane</keyword>
<evidence type="ECO:0000259" key="7">
    <source>
        <dbReference type="PROSITE" id="PS51253"/>
    </source>
</evidence>
<dbReference type="PANTHER" id="PTHR28074">
    <property type="entry name" value="ATP SYNTHASE SUBUNIT K, MITOCHONDRIAL"/>
    <property type="match status" value="1"/>
</dbReference>
<dbReference type="GO" id="GO:0003677">
    <property type="term" value="F:DNA binding"/>
    <property type="evidence" value="ECO:0007669"/>
    <property type="project" value="UniProtKB-KW"/>
</dbReference>
<protein>
    <recommendedName>
        <fullName evidence="7">HTH CENPB-type domain-containing protein</fullName>
    </recommendedName>
</protein>
<keyword evidence="3" id="KW-0496">Mitochondrion</keyword>
<name>A0A367LR17_9HYPO</name>